<keyword evidence="10" id="KW-0234">DNA repair</keyword>
<dbReference type="GeneID" id="18907229"/>
<keyword evidence="8 12" id="KW-0175">Coiled coil</keyword>
<dbReference type="GO" id="GO:0005634">
    <property type="term" value="C:nucleus"/>
    <property type="evidence" value="ECO:0007669"/>
    <property type="project" value="UniProtKB-SubCell"/>
</dbReference>
<accession>K5UQ62</accession>
<evidence type="ECO:0000256" key="8">
    <source>
        <dbReference type="ARBA" id="ARBA00023054"/>
    </source>
</evidence>
<keyword evidence="16" id="KW-1185">Reference proteome</keyword>
<dbReference type="Gene3D" id="3.40.50.300">
    <property type="entry name" value="P-loop containing nucleotide triphosphate hydrolases"/>
    <property type="match status" value="2"/>
</dbReference>
<evidence type="ECO:0000256" key="11">
    <source>
        <dbReference type="ARBA" id="ARBA00023242"/>
    </source>
</evidence>
<gene>
    <name evidence="15" type="ORF">PHACADRAFT_102496</name>
</gene>
<evidence type="ECO:0000256" key="2">
    <source>
        <dbReference type="ARBA" id="ARBA00004286"/>
    </source>
</evidence>
<evidence type="ECO:0000313" key="15">
    <source>
        <dbReference type="EMBL" id="EKM51961.1"/>
    </source>
</evidence>
<dbReference type="PANTHER" id="PTHR19306">
    <property type="entry name" value="STRUCTURAL MAINTENANCE OF CHROMOSOMES 5,6 SMC5, SMC6"/>
    <property type="match status" value="1"/>
</dbReference>
<keyword evidence="9" id="KW-0233">DNA recombination</keyword>
<dbReference type="RefSeq" id="XP_007399752.1">
    <property type="nucleotide sequence ID" value="XM_007399690.1"/>
</dbReference>
<dbReference type="AlphaFoldDB" id="K5UQ62"/>
<dbReference type="PANTHER" id="PTHR19306:SF6">
    <property type="entry name" value="STRUCTURAL MAINTENANCE OF CHROMOSOMES PROTEIN 6"/>
    <property type="match status" value="1"/>
</dbReference>
<evidence type="ECO:0000256" key="6">
    <source>
        <dbReference type="ARBA" id="ARBA00022763"/>
    </source>
</evidence>
<feature type="coiled-coil region" evidence="12">
    <location>
        <begin position="299"/>
        <end position="535"/>
    </location>
</feature>
<evidence type="ECO:0000259" key="14">
    <source>
        <dbReference type="Pfam" id="PF02463"/>
    </source>
</evidence>
<keyword evidence="6" id="KW-0227">DNA damage</keyword>
<feature type="region of interest" description="Disordered" evidence="13">
    <location>
        <begin position="1"/>
        <end position="77"/>
    </location>
</feature>
<dbReference type="GO" id="GO:0005524">
    <property type="term" value="F:ATP binding"/>
    <property type="evidence" value="ECO:0007669"/>
    <property type="project" value="UniProtKB-KW"/>
</dbReference>
<dbReference type="KEGG" id="pco:PHACADRAFT_102496"/>
<name>K5UQ62_PHACS</name>
<dbReference type="GO" id="GO:0000724">
    <property type="term" value="P:double-strand break repair via homologous recombination"/>
    <property type="evidence" value="ECO:0007669"/>
    <property type="project" value="TreeGrafter"/>
</dbReference>
<evidence type="ECO:0000256" key="13">
    <source>
        <dbReference type="SAM" id="MobiDB-lite"/>
    </source>
</evidence>
<comment type="similarity">
    <text evidence="3">Belongs to the SMC family. SMC6 subfamily.</text>
</comment>
<keyword evidence="11" id="KW-0539">Nucleus</keyword>
<keyword evidence="5" id="KW-0547">Nucleotide-binding</keyword>
<keyword evidence="7" id="KW-0067">ATP-binding</keyword>
<dbReference type="InParanoid" id="K5UQ62"/>
<sequence>MPSKRRAVTVDSDTEADVSQTSKRARTGGENREVPVATTSRTRSRRGEDGGEDNDEPIVVDEEEDVQEDFPPNADDEKKFEEQHEELIRAKVMNQNKHLGSIADMGIIEKLELHQFMCHKYLEFTFGPQINFIIGRSGKSAVLSALTVALGGKATMTGRGSGLKSFIREGQAAAEVTVILKNQGEDAYKHDVYGDSIMITRRFTKEGSSSYKIKSKDGKVVSTKRDELSAICDHMNIQVDNPMNILTQGPQFLSASQPADKYKARLTSFHFFLRGTQLSQLSEEYSTCLENISQTQKVLKAKSEILPDLEEQLEEATGRFKEAEKARNLKHKADDLKKEMAWAHVATKEQELSEKIQDHEKLKAKIPKIEEKLREAEVSFLILAAEDEIRLAEQRITDLGDIKDLKNQAKELQETINEGRKKLSVIKDDQKEINFLKIANDKKIEEYKRKVQEEQRKVDEFSHDKRQETQRELQEAIEQYNATNAGLSVLQSQRQQAEQEIRDTRTVHDSLGGDIERQKREISDFESQLNMLAQRERNKLAPFGKNLEHVLADIGRQQWHGRSPIGPLGQYVRVRDQVWAPLMRVRIGAMMSAFAVTDTRDRKTLEAILKRHGNNPQIIISEVDLFDYSRGEPAQGFMTVLRALDISNEWVLRLLINAFSIESILIAETRKDADDRLRDLGHGVAWTSDAYTVERYRRVYASLHLRLVTYPSTEREEVAPSWHRSYDHKILGTSCSLAEISARTEEFSQILSRYTDEGMQRQESHLHQQLRTIKTARDALQDEANEALPVGVQVLQQELEAAEEEQQSLISQFKEVSLQEHAVNLEQRPLIEKHNQVKSLIRDYNGRNAELVGTMQNATEKRLSAQSDMGHWAKKLEDEQAKITAAGEVVDQVQMEFKEWSEKAQRFCERIENPRKVQDIQRQLESVQRALKEREKTQGASVEQMAIEVNKRKAALDNAKRELRTMLQLNKSLRKSIRVRLARWHEFRRHIALRCKIYFSYHLSNRGYFGKVLFDHVGGTLQLKVQTDDQAGTQGGNREKDPRSLSGGEKSFSTICLLLSLWESIGCPIRCLVVDEFDVFMDAVNRRISMRMMIDTANASDRKQYILITPQDMTNIQIGKTVRVHRMSDPERGQGLLSF</sequence>
<feature type="coiled-coil region" evidence="12">
    <location>
        <begin position="917"/>
        <end position="976"/>
    </location>
</feature>
<evidence type="ECO:0000256" key="7">
    <source>
        <dbReference type="ARBA" id="ARBA00022840"/>
    </source>
</evidence>
<feature type="region of interest" description="Disordered" evidence="13">
    <location>
        <begin position="1028"/>
        <end position="1049"/>
    </location>
</feature>
<dbReference type="OrthoDB" id="10072614at2759"/>
<dbReference type="GO" id="GO:0030915">
    <property type="term" value="C:Smc5-Smc6 complex"/>
    <property type="evidence" value="ECO:0007669"/>
    <property type="project" value="TreeGrafter"/>
</dbReference>
<evidence type="ECO:0000256" key="9">
    <source>
        <dbReference type="ARBA" id="ARBA00023172"/>
    </source>
</evidence>
<feature type="compositionally biased region" description="Acidic residues" evidence="13">
    <location>
        <begin position="50"/>
        <end position="68"/>
    </location>
</feature>
<dbReference type="FunCoup" id="K5UQ62">
    <property type="interactions" value="502"/>
</dbReference>
<keyword evidence="4" id="KW-0158">Chromosome</keyword>
<evidence type="ECO:0000256" key="10">
    <source>
        <dbReference type="ARBA" id="ARBA00023204"/>
    </source>
</evidence>
<evidence type="ECO:0000256" key="3">
    <source>
        <dbReference type="ARBA" id="ARBA00006793"/>
    </source>
</evidence>
<protein>
    <recommendedName>
        <fullName evidence="14">RecF/RecN/SMC N-terminal domain-containing protein</fullName>
    </recommendedName>
</protein>
<dbReference type="STRING" id="650164.K5UQ62"/>
<feature type="coiled-coil region" evidence="12">
    <location>
        <begin position="792"/>
        <end position="819"/>
    </location>
</feature>
<evidence type="ECO:0000256" key="12">
    <source>
        <dbReference type="SAM" id="Coils"/>
    </source>
</evidence>
<proteinExistence type="inferred from homology"/>
<dbReference type="GO" id="GO:0035861">
    <property type="term" value="C:site of double-strand break"/>
    <property type="evidence" value="ECO:0007669"/>
    <property type="project" value="TreeGrafter"/>
</dbReference>
<dbReference type="SUPFAM" id="SSF52540">
    <property type="entry name" value="P-loop containing nucleoside triphosphate hydrolases"/>
    <property type="match status" value="2"/>
</dbReference>
<reference evidence="15 16" key="1">
    <citation type="journal article" date="2012" name="BMC Genomics">
        <title>Comparative genomics of the white-rot fungi, Phanerochaete carnosa and P. chrysosporium, to elucidate the genetic basis of the distinct wood types they colonize.</title>
        <authorList>
            <person name="Suzuki H."/>
            <person name="MacDonald J."/>
            <person name="Syed K."/>
            <person name="Salamov A."/>
            <person name="Hori C."/>
            <person name="Aerts A."/>
            <person name="Henrissat B."/>
            <person name="Wiebenga A."/>
            <person name="vanKuyk P.A."/>
            <person name="Barry K."/>
            <person name="Lindquist E."/>
            <person name="LaButti K."/>
            <person name="Lapidus A."/>
            <person name="Lucas S."/>
            <person name="Coutinho P."/>
            <person name="Gong Y."/>
            <person name="Samejima M."/>
            <person name="Mahadevan R."/>
            <person name="Abou-Zaid M."/>
            <person name="de Vries R.P."/>
            <person name="Igarashi K."/>
            <person name="Yadav J.S."/>
            <person name="Grigoriev I.V."/>
            <person name="Master E.R."/>
        </authorList>
    </citation>
    <scope>NUCLEOTIDE SEQUENCE [LARGE SCALE GENOMIC DNA]</scope>
    <source>
        <strain evidence="15 16">HHB-10118-sp</strain>
    </source>
</reference>
<dbReference type="HOGENOM" id="CLU_009063_0_0_1"/>
<dbReference type="EMBL" id="JH930476">
    <property type="protein sequence ID" value="EKM51961.1"/>
    <property type="molecule type" value="Genomic_DNA"/>
</dbReference>
<dbReference type="Pfam" id="PF02463">
    <property type="entry name" value="SMC_N"/>
    <property type="match status" value="1"/>
</dbReference>
<dbReference type="InterPro" id="IPR027417">
    <property type="entry name" value="P-loop_NTPase"/>
</dbReference>
<organism evidence="15 16">
    <name type="scientific">Phanerochaete carnosa (strain HHB-10118-sp)</name>
    <name type="common">White-rot fungus</name>
    <name type="synonym">Peniophora carnosa</name>
    <dbReference type="NCBI Taxonomy" id="650164"/>
    <lineage>
        <taxon>Eukaryota</taxon>
        <taxon>Fungi</taxon>
        <taxon>Dikarya</taxon>
        <taxon>Basidiomycota</taxon>
        <taxon>Agaricomycotina</taxon>
        <taxon>Agaricomycetes</taxon>
        <taxon>Polyporales</taxon>
        <taxon>Phanerochaetaceae</taxon>
        <taxon>Phanerochaete</taxon>
    </lineage>
</organism>
<dbReference type="GO" id="GO:0003684">
    <property type="term" value="F:damaged DNA binding"/>
    <property type="evidence" value="ECO:0007669"/>
    <property type="project" value="TreeGrafter"/>
</dbReference>
<evidence type="ECO:0000256" key="1">
    <source>
        <dbReference type="ARBA" id="ARBA00004123"/>
    </source>
</evidence>
<evidence type="ECO:0000313" key="16">
    <source>
        <dbReference type="Proteomes" id="UP000008370"/>
    </source>
</evidence>
<evidence type="ECO:0000256" key="4">
    <source>
        <dbReference type="ARBA" id="ARBA00022454"/>
    </source>
</evidence>
<evidence type="ECO:0000256" key="5">
    <source>
        <dbReference type="ARBA" id="ARBA00022741"/>
    </source>
</evidence>
<dbReference type="Proteomes" id="UP000008370">
    <property type="component" value="Unassembled WGS sequence"/>
</dbReference>
<feature type="domain" description="RecF/RecN/SMC N-terminal" evidence="14">
    <location>
        <begin position="108"/>
        <end position="1125"/>
    </location>
</feature>
<dbReference type="InterPro" id="IPR003395">
    <property type="entry name" value="RecF/RecN/SMC_N"/>
</dbReference>
<comment type="subcellular location">
    <subcellularLocation>
        <location evidence="2">Chromosome</location>
    </subcellularLocation>
    <subcellularLocation>
        <location evidence="1">Nucleus</location>
    </subcellularLocation>
</comment>
<dbReference type="GO" id="GO:0003697">
    <property type="term" value="F:single-stranded DNA binding"/>
    <property type="evidence" value="ECO:0007669"/>
    <property type="project" value="TreeGrafter"/>
</dbReference>